<accession>A0A2M7RC85</accession>
<name>A0A2M7RC85_9BACT</name>
<evidence type="ECO:0000313" key="1">
    <source>
        <dbReference type="EMBL" id="PIY94359.1"/>
    </source>
</evidence>
<protein>
    <submittedName>
        <fullName evidence="1">GxxExxY protein</fullName>
    </submittedName>
</protein>
<evidence type="ECO:0000313" key="2">
    <source>
        <dbReference type="Proteomes" id="UP000228689"/>
    </source>
</evidence>
<dbReference type="Proteomes" id="UP000228689">
    <property type="component" value="Unassembled WGS sequence"/>
</dbReference>
<proteinExistence type="predicted"/>
<comment type="caution">
    <text evidence="1">The sequence shown here is derived from an EMBL/GenBank/DDBJ whole genome shotgun (WGS) entry which is preliminary data.</text>
</comment>
<sequence length="128" mass="15248">MKNKIKIIYKNLSYQIVGILFEVYNELGYGYQEKYYQRVVAESLIAHNIMFKRELRCNLIYKNKKIGKYYLDFLIEDKIILEVKVGTRFNKKHFEQITGYLHATNLKLGILASFTPTQIKFTRILNLN</sequence>
<dbReference type="NCBIfam" id="TIGR04256">
    <property type="entry name" value="GxxExxY"/>
    <property type="match status" value="1"/>
</dbReference>
<dbReference type="InterPro" id="IPR026350">
    <property type="entry name" value="GxxExxY"/>
</dbReference>
<dbReference type="EMBL" id="PFMC01000067">
    <property type="protein sequence ID" value="PIY94359.1"/>
    <property type="molecule type" value="Genomic_DNA"/>
</dbReference>
<dbReference type="Pfam" id="PF13366">
    <property type="entry name" value="PDDEXK_3"/>
    <property type="match status" value="1"/>
</dbReference>
<dbReference type="AlphaFoldDB" id="A0A2M7RC85"/>
<reference evidence="2" key="1">
    <citation type="submission" date="2017-09" db="EMBL/GenBank/DDBJ databases">
        <title>Depth-based differentiation of microbial function through sediment-hosted aquifers and enrichment of novel symbionts in the deep terrestrial subsurface.</title>
        <authorList>
            <person name="Probst A.J."/>
            <person name="Ladd B."/>
            <person name="Jarett J.K."/>
            <person name="Geller-Mcgrath D.E."/>
            <person name="Sieber C.M.K."/>
            <person name="Emerson J.B."/>
            <person name="Anantharaman K."/>
            <person name="Thomas B.C."/>
            <person name="Malmstrom R."/>
            <person name="Stieglmeier M."/>
            <person name="Klingl A."/>
            <person name="Woyke T."/>
            <person name="Ryan C.M."/>
            <person name="Banfield J.F."/>
        </authorList>
    </citation>
    <scope>NUCLEOTIDE SEQUENCE [LARGE SCALE GENOMIC DNA]</scope>
</reference>
<gene>
    <name evidence="1" type="ORF">COY67_02660</name>
</gene>
<organism evidence="1 2">
    <name type="scientific">Candidatus Komeilibacteria bacterium CG_4_10_14_0_8_um_filter_37_78</name>
    <dbReference type="NCBI Taxonomy" id="1974471"/>
    <lineage>
        <taxon>Bacteria</taxon>
        <taxon>Candidatus Komeiliibacteriota</taxon>
    </lineage>
</organism>